<dbReference type="RefSeq" id="WP_203679291.1">
    <property type="nucleotide sequence ID" value="NZ_BOMW01000023.1"/>
</dbReference>
<comment type="caution">
    <text evidence="6">The sequence shown here is derived from an EMBL/GenBank/DDBJ whole genome shotgun (WGS) entry which is preliminary data.</text>
</comment>
<dbReference type="InterPro" id="IPR003018">
    <property type="entry name" value="GAF"/>
</dbReference>
<evidence type="ECO:0000256" key="2">
    <source>
        <dbReference type="ARBA" id="ARBA00022777"/>
    </source>
</evidence>
<keyword evidence="1" id="KW-0808">Transferase</keyword>
<accession>A0A919N5X1</accession>
<dbReference type="Pfam" id="PF13185">
    <property type="entry name" value="GAF_2"/>
    <property type="match status" value="1"/>
</dbReference>
<evidence type="ECO:0000313" key="6">
    <source>
        <dbReference type="EMBL" id="GIF04968.1"/>
    </source>
</evidence>
<evidence type="ECO:0000259" key="5">
    <source>
        <dbReference type="PROSITE" id="PS50921"/>
    </source>
</evidence>
<keyword evidence="2" id="KW-0418">Kinase</keyword>
<dbReference type="Gene3D" id="1.10.10.10">
    <property type="entry name" value="Winged helix-like DNA-binding domain superfamily/Winged helix DNA-binding domain"/>
    <property type="match status" value="1"/>
</dbReference>
<dbReference type="InterPro" id="IPR036388">
    <property type="entry name" value="WH-like_DNA-bd_sf"/>
</dbReference>
<dbReference type="AlphaFoldDB" id="A0A919N5X1"/>
<gene>
    <name evidence="6" type="ORF">Asi03nite_25060</name>
</gene>
<evidence type="ECO:0000256" key="1">
    <source>
        <dbReference type="ARBA" id="ARBA00022679"/>
    </source>
</evidence>
<sequence>METVPGEDLATALSEVARFLHSEHDEQSTLETIAAAAVDTVPGARHAGLMVVRRHREIETRAATDDVVRDVDQAQLDTGQGPCLEAVYQRKTVRLGDLTREKRWPVFAERAGGLGIRSMLSFQLFVEDDSLGALNLYAPEPQAFDDDSEHIGALFAAHAAIALTGVRQQEQCGDATQVRDLIGQAKGILMERYQITADLAFGLLVQVSRGTGTKMVDVARHLADTGDLRQ</sequence>
<keyword evidence="4" id="KW-0804">Transcription</keyword>
<dbReference type="PIRSF" id="PIRSF036625">
    <property type="entry name" value="GAF_ANTAR"/>
    <property type="match status" value="1"/>
</dbReference>
<evidence type="ECO:0000256" key="4">
    <source>
        <dbReference type="ARBA" id="ARBA00023163"/>
    </source>
</evidence>
<dbReference type="InterPro" id="IPR012074">
    <property type="entry name" value="GAF_ANTAR"/>
</dbReference>
<dbReference type="PROSITE" id="PS50921">
    <property type="entry name" value="ANTAR"/>
    <property type="match status" value="1"/>
</dbReference>
<dbReference type="SUPFAM" id="SSF52172">
    <property type="entry name" value="CheY-like"/>
    <property type="match status" value="1"/>
</dbReference>
<dbReference type="SMART" id="SM01012">
    <property type="entry name" value="ANTAR"/>
    <property type="match status" value="1"/>
</dbReference>
<dbReference type="GO" id="GO:0003723">
    <property type="term" value="F:RNA binding"/>
    <property type="evidence" value="ECO:0007669"/>
    <property type="project" value="InterPro"/>
</dbReference>
<feature type="domain" description="ANTAR" evidence="5">
    <location>
        <begin position="162"/>
        <end position="223"/>
    </location>
</feature>
<dbReference type="InterPro" id="IPR011006">
    <property type="entry name" value="CheY-like_superfamily"/>
</dbReference>
<protein>
    <recommendedName>
        <fullName evidence="5">ANTAR domain-containing protein</fullName>
    </recommendedName>
</protein>
<evidence type="ECO:0000313" key="7">
    <source>
        <dbReference type="Proteomes" id="UP000629619"/>
    </source>
</evidence>
<evidence type="ECO:0000256" key="3">
    <source>
        <dbReference type="ARBA" id="ARBA00023015"/>
    </source>
</evidence>
<dbReference type="GO" id="GO:0016301">
    <property type="term" value="F:kinase activity"/>
    <property type="evidence" value="ECO:0007669"/>
    <property type="project" value="UniProtKB-KW"/>
</dbReference>
<dbReference type="InterPro" id="IPR029016">
    <property type="entry name" value="GAF-like_dom_sf"/>
</dbReference>
<dbReference type="Gene3D" id="3.30.450.40">
    <property type="match status" value="1"/>
</dbReference>
<dbReference type="SUPFAM" id="SSF55781">
    <property type="entry name" value="GAF domain-like"/>
    <property type="match status" value="1"/>
</dbReference>
<dbReference type="InterPro" id="IPR005561">
    <property type="entry name" value="ANTAR"/>
</dbReference>
<dbReference type="Pfam" id="PF03861">
    <property type="entry name" value="ANTAR"/>
    <property type="match status" value="1"/>
</dbReference>
<keyword evidence="7" id="KW-1185">Reference proteome</keyword>
<dbReference type="Proteomes" id="UP000629619">
    <property type="component" value="Unassembled WGS sequence"/>
</dbReference>
<dbReference type="EMBL" id="BOMW01000023">
    <property type="protein sequence ID" value="GIF04968.1"/>
    <property type="molecule type" value="Genomic_DNA"/>
</dbReference>
<proteinExistence type="predicted"/>
<reference evidence="6" key="1">
    <citation type="submission" date="2021-01" db="EMBL/GenBank/DDBJ databases">
        <title>Whole genome shotgun sequence of Actinoplanes siamensis NBRC 109076.</title>
        <authorList>
            <person name="Komaki H."/>
            <person name="Tamura T."/>
        </authorList>
    </citation>
    <scope>NUCLEOTIDE SEQUENCE</scope>
    <source>
        <strain evidence="6">NBRC 109076</strain>
    </source>
</reference>
<name>A0A919N5X1_9ACTN</name>
<dbReference type="SMART" id="SM00065">
    <property type="entry name" value="GAF"/>
    <property type="match status" value="1"/>
</dbReference>
<organism evidence="6 7">
    <name type="scientific">Actinoplanes siamensis</name>
    <dbReference type="NCBI Taxonomy" id="1223317"/>
    <lineage>
        <taxon>Bacteria</taxon>
        <taxon>Bacillati</taxon>
        <taxon>Actinomycetota</taxon>
        <taxon>Actinomycetes</taxon>
        <taxon>Micromonosporales</taxon>
        <taxon>Micromonosporaceae</taxon>
        <taxon>Actinoplanes</taxon>
    </lineage>
</organism>
<keyword evidence="3" id="KW-0805">Transcription regulation</keyword>